<protein>
    <submittedName>
        <fullName evidence="1">Uncharacterized protein</fullName>
    </submittedName>
</protein>
<sequence length="448" mass="50833">MALLQTCQILYTEAASWFCANNFFMMQQAAWVPRTGIATVDVGLQVCGGIVVDLQELLARLSPHTGIVCKISMNLKDEGRSIKFIQVTECLRTIWQSGVSDNLQFKFVTYADMTFEQLEAFNRAFRSLQIGAMNVKKYHRAVENIYIKRDGSGGAIAWGPYGGPHARYDPPYDADFSFDDCNVVKFSTTESGIAWESKLPHRAIELMKLPMKIRNQIFRMATLQTYEVDLDSGKRVTHGILCNDEDSLNELRRQYVVDDRTIITMSTTSSKSTFSNFDKLRKIVREDQEVMLYRNKDIPEVQFNLHFKLQDEATLDDLRISILPFIMETSEAPGWFRVEISVFHDRSGEMTPGPTHSITLSTLRSATVKALSTAIAGFKAGRGISHIWINGRGKVIDSYIVNAVDPFQYLIEKSNLATEVWEDSREGPYRIKKLHTIDADYRGLRSGL</sequence>
<dbReference type="Proteomes" id="UP000801428">
    <property type="component" value="Unassembled WGS sequence"/>
</dbReference>
<comment type="caution">
    <text evidence="1">The sequence shown here is derived from an EMBL/GenBank/DDBJ whole genome shotgun (WGS) entry which is preliminary data.</text>
</comment>
<dbReference type="OrthoDB" id="3689523at2759"/>
<dbReference type="AlphaFoldDB" id="A0A9P4W8H7"/>
<reference evidence="1" key="1">
    <citation type="submission" date="2019-04" db="EMBL/GenBank/DDBJ databases">
        <title>Sequencing of skin fungus with MAO and IRED activity.</title>
        <authorList>
            <person name="Marsaioli A.J."/>
            <person name="Bonatto J.M.C."/>
            <person name="Reis Junior O."/>
        </authorList>
    </citation>
    <scope>NUCLEOTIDE SEQUENCE</scope>
    <source>
        <strain evidence="1">30M1</strain>
    </source>
</reference>
<name>A0A9P4W8H7_CURKU</name>
<organism evidence="1 2">
    <name type="scientific">Curvularia kusanoi</name>
    <name type="common">Cochliobolus kusanoi</name>
    <dbReference type="NCBI Taxonomy" id="90978"/>
    <lineage>
        <taxon>Eukaryota</taxon>
        <taxon>Fungi</taxon>
        <taxon>Dikarya</taxon>
        <taxon>Ascomycota</taxon>
        <taxon>Pezizomycotina</taxon>
        <taxon>Dothideomycetes</taxon>
        <taxon>Pleosporomycetidae</taxon>
        <taxon>Pleosporales</taxon>
        <taxon>Pleosporineae</taxon>
        <taxon>Pleosporaceae</taxon>
        <taxon>Curvularia</taxon>
    </lineage>
</organism>
<gene>
    <name evidence="1" type="ORF">E8E13_004919</name>
</gene>
<keyword evidence="2" id="KW-1185">Reference proteome</keyword>
<evidence type="ECO:0000313" key="1">
    <source>
        <dbReference type="EMBL" id="KAF3002455.1"/>
    </source>
</evidence>
<accession>A0A9P4W8H7</accession>
<dbReference type="EMBL" id="SWKU01000011">
    <property type="protein sequence ID" value="KAF3002455.1"/>
    <property type="molecule type" value="Genomic_DNA"/>
</dbReference>
<evidence type="ECO:0000313" key="2">
    <source>
        <dbReference type="Proteomes" id="UP000801428"/>
    </source>
</evidence>
<proteinExistence type="predicted"/>